<dbReference type="Proteomes" id="UP001165190">
    <property type="component" value="Unassembled WGS sequence"/>
</dbReference>
<organism evidence="1 2">
    <name type="scientific">Hibiscus trionum</name>
    <name type="common">Flower of an hour</name>
    <dbReference type="NCBI Taxonomy" id="183268"/>
    <lineage>
        <taxon>Eukaryota</taxon>
        <taxon>Viridiplantae</taxon>
        <taxon>Streptophyta</taxon>
        <taxon>Embryophyta</taxon>
        <taxon>Tracheophyta</taxon>
        <taxon>Spermatophyta</taxon>
        <taxon>Magnoliopsida</taxon>
        <taxon>eudicotyledons</taxon>
        <taxon>Gunneridae</taxon>
        <taxon>Pentapetalae</taxon>
        <taxon>rosids</taxon>
        <taxon>malvids</taxon>
        <taxon>Malvales</taxon>
        <taxon>Malvaceae</taxon>
        <taxon>Malvoideae</taxon>
        <taxon>Hibiscus</taxon>
    </lineage>
</organism>
<gene>
    <name evidence="1" type="ORF">HRI_005125200</name>
</gene>
<accession>A0A9W7MWC6</accession>
<dbReference type="OrthoDB" id="10459788at2759"/>
<keyword evidence="2" id="KW-1185">Reference proteome</keyword>
<evidence type="ECO:0000313" key="1">
    <source>
        <dbReference type="EMBL" id="GMJ14560.1"/>
    </source>
</evidence>
<evidence type="ECO:0000313" key="2">
    <source>
        <dbReference type="Proteomes" id="UP001165190"/>
    </source>
</evidence>
<sequence length="81" mass="9499">MTSEFLLQFLQRFLKYPNQVKQIHSLLITGGHLLNARQTQNTSSKWKTTLLYNTLIRAYLNIIPHRSLTLFTLMLGHRICV</sequence>
<proteinExistence type="predicted"/>
<dbReference type="EMBL" id="BSYR01000069">
    <property type="protein sequence ID" value="GMJ14560.1"/>
    <property type="molecule type" value="Genomic_DNA"/>
</dbReference>
<dbReference type="AlphaFoldDB" id="A0A9W7MWC6"/>
<reference evidence="1" key="1">
    <citation type="submission" date="2023-05" db="EMBL/GenBank/DDBJ databases">
        <title>Genome and transcriptome analyses reveal genes involved in the formation of fine ridges on petal epidermal cells in Hibiscus trionum.</title>
        <authorList>
            <person name="Koshimizu S."/>
            <person name="Masuda S."/>
            <person name="Ishii T."/>
            <person name="Shirasu K."/>
            <person name="Hoshino A."/>
            <person name="Arita M."/>
        </authorList>
    </citation>
    <scope>NUCLEOTIDE SEQUENCE</scope>
    <source>
        <strain evidence="1">Hamamatsu line</strain>
    </source>
</reference>
<name>A0A9W7MWC6_HIBTR</name>
<protein>
    <submittedName>
        <fullName evidence="1">Uncharacterized protein</fullName>
    </submittedName>
</protein>
<comment type="caution">
    <text evidence="1">The sequence shown here is derived from an EMBL/GenBank/DDBJ whole genome shotgun (WGS) entry which is preliminary data.</text>
</comment>